<comment type="caution">
    <text evidence="1">The sequence shown here is derived from an EMBL/GenBank/DDBJ whole genome shotgun (WGS) entry which is preliminary data.</text>
</comment>
<accession>A0A9N7Y906</accession>
<gene>
    <name evidence="1" type="ORF">PLEPLA_LOCUS3462</name>
</gene>
<sequence length="124" mass="13899">MKDREVLADSGRGEGDCETEMERLGVKKRMRCDLPWVDFLSSTGQQGRGAGCYQTVQMVGSIGWDQRLGENPLTKLLLSRYMTGINSTVLSYFPRKRSLHLARGHPGVHHLSPNVCWDLHSPEG</sequence>
<keyword evidence="2" id="KW-1185">Reference proteome</keyword>
<name>A0A9N7Y906_PLEPL</name>
<evidence type="ECO:0000313" key="2">
    <source>
        <dbReference type="Proteomes" id="UP001153269"/>
    </source>
</evidence>
<evidence type="ECO:0000313" key="1">
    <source>
        <dbReference type="EMBL" id="CAB1415744.1"/>
    </source>
</evidence>
<dbReference type="AlphaFoldDB" id="A0A9N7Y906"/>
<dbReference type="EMBL" id="CADEAL010000172">
    <property type="protein sequence ID" value="CAB1415744.1"/>
    <property type="molecule type" value="Genomic_DNA"/>
</dbReference>
<dbReference type="Proteomes" id="UP001153269">
    <property type="component" value="Unassembled WGS sequence"/>
</dbReference>
<protein>
    <submittedName>
        <fullName evidence="1">Uncharacterized protein</fullName>
    </submittedName>
</protein>
<organism evidence="1 2">
    <name type="scientific">Pleuronectes platessa</name>
    <name type="common">European plaice</name>
    <dbReference type="NCBI Taxonomy" id="8262"/>
    <lineage>
        <taxon>Eukaryota</taxon>
        <taxon>Metazoa</taxon>
        <taxon>Chordata</taxon>
        <taxon>Craniata</taxon>
        <taxon>Vertebrata</taxon>
        <taxon>Euteleostomi</taxon>
        <taxon>Actinopterygii</taxon>
        <taxon>Neopterygii</taxon>
        <taxon>Teleostei</taxon>
        <taxon>Neoteleostei</taxon>
        <taxon>Acanthomorphata</taxon>
        <taxon>Carangaria</taxon>
        <taxon>Pleuronectiformes</taxon>
        <taxon>Pleuronectoidei</taxon>
        <taxon>Pleuronectidae</taxon>
        <taxon>Pleuronectes</taxon>
    </lineage>
</organism>
<reference evidence="1" key="1">
    <citation type="submission" date="2020-03" db="EMBL/GenBank/DDBJ databases">
        <authorList>
            <person name="Weist P."/>
        </authorList>
    </citation>
    <scope>NUCLEOTIDE SEQUENCE</scope>
</reference>
<proteinExistence type="predicted"/>